<accession>A0AAU7XBZ3</accession>
<dbReference type="FunFam" id="1.20.1260.100:FF:000001">
    <property type="entry name" value="translocator protein 2"/>
    <property type="match status" value="1"/>
</dbReference>
<dbReference type="InterPro" id="IPR004307">
    <property type="entry name" value="TspO_MBR"/>
</dbReference>
<dbReference type="PIRSF" id="PIRSF005859">
    <property type="entry name" value="PBR"/>
    <property type="match status" value="1"/>
</dbReference>
<organism evidence="8">
    <name type="scientific">Methyloraptor flagellatus</name>
    <dbReference type="NCBI Taxonomy" id="3162530"/>
    <lineage>
        <taxon>Bacteria</taxon>
        <taxon>Pseudomonadati</taxon>
        <taxon>Pseudomonadota</taxon>
        <taxon>Alphaproteobacteria</taxon>
        <taxon>Hyphomicrobiales</taxon>
        <taxon>Ancalomicrobiaceae</taxon>
        <taxon>Methyloraptor</taxon>
    </lineage>
</organism>
<sequence>MSMSPATNFPFSAATGESQPQGTPRWWPVVAIIAATVATAAIGGLITAPRIPTWYATLPKPWFTPPNWLFAPVWTMLYIVMAATAIRVWLAHAPLHLRQTALLMFFVQLALNFLWTPAFFGLRNPGLGLAVIALLWMAILLTMRAFHAVRPWAAWAWLPYLAWVSYATALNAAIFSSI</sequence>
<evidence type="ECO:0000256" key="7">
    <source>
        <dbReference type="SAM" id="Phobius"/>
    </source>
</evidence>
<dbReference type="PANTHER" id="PTHR10057">
    <property type="entry name" value="PERIPHERAL-TYPE BENZODIAZEPINE RECEPTOR"/>
    <property type="match status" value="1"/>
</dbReference>
<dbReference type="Pfam" id="PF03073">
    <property type="entry name" value="TspO_MBR"/>
    <property type="match status" value="1"/>
</dbReference>
<keyword evidence="4 7" id="KW-1133">Transmembrane helix</keyword>
<evidence type="ECO:0000256" key="5">
    <source>
        <dbReference type="ARBA" id="ARBA00023136"/>
    </source>
</evidence>
<evidence type="ECO:0000313" key="8">
    <source>
        <dbReference type="EMBL" id="XBY45305.1"/>
    </source>
</evidence>
<dbReference type="KEGG" id="mflg:ABS361_03185"/>
<evidence type="ECO:0000256" key="3">
    <source>
        <dbReference type="ARBA" id="ARBA00022692"/>
    </source>
</evidence>
<reference evidence="8" key="1">
    <citation type="submission" date="2024-06" db="EMBL/GenBank/DDBJ databases">
        <title>Methylostella associata gen. nov., sp. nov., a novel Ancalomicrobiaceae-affiliated facultatively methylotrophic bacteria that feed on methanotrophs of the genus Methylococcus.</title>
        <authorList>
            <person name="Saltykova V."/>
            <person name="Danilova O.V."/>
            <person name="Oshkin I.Y."/>
            <person name="Belova S.E."/>
            <person name="Pimenov N.V."/>
            <person name="Dedysh S.N."/>
        </authorList>
    </citation>
    <scope>NUCLEOTIDE SEQUENCE</scope>
    <source>
        <strain evidence="8">S20</strain>
    </source>
</reference>
<feature type="transmembrane region" description="Helical" evidence="7">
    <location>
        <begin position="126"/>
        <end position="143"/>
    </location>
</feature>
<proteinExistence type="inferred from homology"/>
<evidence type="ECO:0000256" key="6">
    <source>
        <dbReference type="SAM" id="MobiDB-lite"/>
    </source>
</evidence>
<evidence type="ECO:0000256" key="4">
    <source>
        <dbReference type="ARBA" id="ARBA00022989"/>
    </source>
</evidence>
<dbReference type="AlphaFoldDB" id="A0AAU7XBZ3"/>
<protein>
    <submittedName>
        <fullName evidence="8">TspO/MBR family protein</fullName>
    </submittedName>
</protein>
<keyword evidence="3 7" id="KW-0812">Transmembrane</keyword>
<dbReference type="Gene3D" id="1.20.1260.100">
    <property type="entry name" value="TspO/MBR protein"/>
    <property type="match status" value="1"/>
</dbReference>
<dbReference type="CDD" id="cd15904">
    <property type="entry name" value="TSPO_MBR"/>
    <property type="match status" value="1"/>
</dbReference>
<feature type="transmembrane region" description="Helical" evidence="7">
    <location>
        <begin position="26"/>
        <end position="48"/>
    </location>
</feature>
<feature type="transmembrane region" description="Helical" evidence="7">
    <location>
        <begin position="102"/>
        <end position="120"/>
    </location>
</feature>
<dbReference type="EMBL" id="CP158568">
    <property type="protein sequence ID" value="XBY45305.1"/>
    <property type="molecule type" value="Genomic_DNA"/>
</dbReference>
<dbReference type="GO" id="GO:0016020">
    <property type="term" value="C:membrane"/>
    <property type="evidence" value="ECO:0007669"/>
    <property type="project" value="UniProtKB-SubCell"/>
</dbReference>
<gene>
    <name evidence="8" type="ORF">ABS361_03185</name>
</gene>
<feature type="region of interest" description="Disordered" evidence="6">
    <location>
        <begin position="1"/>
        <end position="22"/>
    </location>
</feature>
<dbReference type="InterPro" id="IPR038330">
    <property type="entry name" value="TspO/MBR-related_sf"/>
</dbReference>
<dbReference type="GO" id="GO:0033013">
    <property type="term" value="P:tetrapyrrole metabolic process"/>
    <property type="evidence" value="ECO:0007669"/>
    <property type="project" value="UniProtKB-ARBA"/>
</dbReference>
<comment type="subcellular location">
    <subcellularLocation>
        <location evidence="1">Membrane</location>
        <topology evidence="1">Multi-pass membrane protein</topology>
    </subcellularLocation>
</comment>
<name>A0AAU7XBZ3_9HYPH</name>
<comment type="similarity">
    <text evidence="2">Belongs to the TspO/BZRP family.</text>
</comment>
<evidence type="ECO:0000256" key="2">
    <source>
        <dbReference type="ARBA" id="ARBA00007524"/>
    </source>
</evidence>
<feature type="transmembrane region" description="Helical" evidence="7">
    <location>
        <begin position="155"/>
        <end position="175"/>
    </location>
</feature>
<dbReference type="PANTHER" id="PTHR10057:SF0">
    <property type="entry name" value="TRANSLOCATOR PROTEIN"/>
    <property type="match status" value="1"/>
</dbReference>
<dbReference type="RefSeq" id="WP_407050395.1">
    <property type="nucleotide sequence ID" value="NZ_CP158568.1"/>
</dbReference>
<evidence type="ECO:0000256" key="1">
    <source>
        <dbReference type="ARBA" id="ARBA00004141"/>
    </source>
</evidence>
<keyword evidence="5 7" id="KW-0472">Membrane</keyword>
<feature type="transmembrane region" description="Helical" evidence="7">
    <location>
        <begin position="68"/>
        <end position="90"/>
    </location>
</feature>